<accession>A0ABV2JSU1</accession>
<reference evidence="3 4" key="1">
    <citation type="submission" date="2024-06" db="EMBL/GenBank/DDBJ databases">
        <title>Sorghum-associated microbial communities from plants grown in Nebraska, USA.</title>
        <authorList>
            <person name="Schachtman D."/>
        </authorList>
    </citation>
    <scope>NUCLEOTIDE SEQUENCE [LARGE SCALE GENOMIC DNA]</scope>
    <source>
        <strain evidence="3 4">1073</strain>
    </source>
</reference>
<comment type="caution">
    <text evidence="3">The sequence shown here is derived from an EMBL/GenBank/DDBJ whole genome shotgun (WGS) entry which is preliminary data.</text>
</comment>
<evidence type="ECO:0000256" key="1">
    <source>
        <dbReference type="SAM" id="Coils"/>
    </source>
</evidence>
<dbReference type="Proteomes" id="UP001549184">
    <property type="component" value="Unassembled WGS sequence"/>
</dbReference>
<dbReference type="InterPro" id="IPR018551">
    <property type="entry name" value="DUF2007"/>
</dbReference>
<keyword evidence="1" id="KW-0175">Coiled coil</keyword>
<feature type="domain" description="DUF2007" evidence="2">
    <location>
        <begin position="4"/>
        <end position="70"/>
    </location>
</feature>
<organism evidence="3 4">
    <name type="scientific">Dyella japonica</name>
    <dbReference type="NCBI Taxonomy" id="231455"/>
    <lineage>
        <taxon>Bacteria</taxon>
        <taxon>Pseudomonadati</taxon>
        <taxon>Pseudomonadota</taxon>
        <taxon>Gammaproteobacteria</taxon>
        <taxon>Lysobacterales</taxon>
        <taxon>Rhodanobacteraceae</taxon>
        <taxon>Dyella</taxon>
    </lineage>
</organism>
<keyword evidence="4" id="KW-1185">Reference proteome</keyword>
<evidence type="ECO:0000313" key="3">
    <source>
        <dbReference type="EMBL" id="MET3651884.1"/>
    </source>
</evidence>
<protein>
    <recommendedName>
        <fullName evidence="2">DUF2007 domain-containing protein</fullName>
    </recommendedName>
</protein>
<gene>
    <name evidence="3" type="ORF">ABIC75_001606</name>
</gene>
<dbReference type="EMBL" id="JBEPMU010000002">
    <property type="protein sequence ID" value="MET3651884.1"/>
    <property type="molecule type" value="Genomic_DNA"/>
</dbReference>
<name>A0ABV2JSU1_9GAMM</name>
<dbReference type="Pfam" id="PF09413">
    <property type="entry name" value="DUF2007"/>
    <property type="match status" value="1"/>
</dbReference>
<sequence length="95" mass="10295">MTIMRIAYRAETLIDAHLVKDALERADIPAFVSGEYLTGAVGQLPALDYVAVLVPETSLPAAEAVVREVERDLQEARLALNDADEDPDSPLPAFC</sequence>
<proteinExistence type="predicted"/>
<evidence type="ECO:0000259" key="2">
    <source>
        <dbReference type="Pfam" id="PF09413"/>
    </source>
</evidence>
<evidence type="ECO:0000313" key="4">
    <source>
        <dbReference type="Proteomes" id="UP001549184"/>
    </source>
</evidence>
<feature type="coiled-coil region" evidence="1">
    <location>
        <begin position="59"/>
        <end position="86"/>
    </location>
</feature>